<evidence type="ECO:0000313" key="2">
    <source>
        <dbReference type="Proteomes" id="UP000683511"/>
    </source>
</evidence>
<name>A0A975TBM9_9NOST</name>
<dbReference type="KEGG" id="rsin:B6N60_03651"/>
<sequence>MNIVCKKSIDLIQEIPLVINKVLCSLASIKLKALHLAMFYLANNIHTESIQDKINYFQSIFHEQKSRLSNNKSV</sequence>
<accession>A0A975TBM9</accession>
<reference evidence="1" key="1">
    <citation type="submission" date="2017-04" db="EMBL/GenBank/DDBJ databases">
        <title>Genome deletions in a multicellular cyanobacterial endosymbiont for morphological adaptation in marine diatoms.</title>
        <authorList>
            <person name="Wang Y."/>
            <person name="Gao H."/>
            <person name="Li R."/>
            <person name="Xu X."/>
        </authorList>
    </citation>
    <scope>NUCLEOTIDE SEQUENCE</scope>
    <source>
        <strain evidence="1">FACHB 800</strain>
    </source>
</reference>
<organism evidence="1 2">
    <name type="scientific">Richelia sinica FACHB-800</name>
    <dbReference type="NCBI Taxonomy" id="1357546"/>
    <lineage>
        <taxon>Bacteria</taxon>
        <taxon>Bacillati</taxon>
        <taxon>Cyanobacteriota</taxon>
        <taxon>Cyanophyceae</taxon>
        <taxon>Nostocales</taxon>
        <taxon>Nostocaceae</taxon>
        <taxon>Richelia</taxon>
    </lineage>
</organism>
<dbReference type="EMBL" id="CP021056">
    <property type="protein sequence ID" value="QXE24941.1"/>
    <property type="molecule type" value="Genomic_DNA"/>
</dbReference>
<proteinExistence type="predicted"/>
<gene>
    <name evidence="1" type="ORF">B6N60_03651</name>
</gene>
<dbReference type="AlphaFoldDB" id="A0A975TBM9"/>
<dbReference type="Proteomes" id="UP000683511">
    <property type="component" value="Chromosome"/>
</dbReference>
<protein>
    <submittedName>
        <fullName evidence="1">Uncharacterized protein</fullName>
    </submittedName>
</protein>
<keyword evidence="2" id="KW-1185">Reference proteome</keyword>
<evidence type="ECO:0000313" key="1">
    <source>
        <dbReference type="EMBL" id="QXE24941.1"/>
    </source>
</evidence>